<protein>
    <submittedName>
        <fullName evidence="5">Uncharacterized protein</fullName>
    </submittedName>
</protein>
<evidence type="ECO:0000313" key="6">
    <source>
        <dbReference type="Proteomes" id="UP000019376"/>
    </source>
</evidence>
<dbReference type="Proteomes" id="UP000019376">
    <property type="component" value="Unassembled WGS sequence"/>
</dbReference>
<feature type="repeat" description="WD" evidence="3">
    <location>
        <begin position="544"/>
        <end position="585"/>
    </location>
</feature>
<accession>S7ZLF2</accession>
<organism evidence="5 6">
    <name type="scientific">Penicillium oxalicum (strain 114-2 / CGMCC 5302)</name>
    <name type="common">Penicillium decumbens</name>
    <dbReference type="NCBI Taxonomy" id="933388"/>
    <lineage>
        <taxon>Eukaryota</taxon>
        <taxon>Fungi</taxon>
        <taxon>Dikarya</taxon>
        <taxon>Ascomycota</taxon>
        <taxon>Pezizomycotina</taxon>
        <taxon>Eurotiomycetes</taxon>
        <taxon>Eurotiomycetidae</taxon>
        <taxon>Eurotiales</taxon>
        <taxon>Aspergillaceae</taxon>
        <taxon>Penicillium</taxon>
    </lineage>
</organism>
<evidence type="ECO:0000256" key="2">
    <source>
        <dbReference type="ARBA" id="ARBA00022737"/>
    </source>
</evidence>
<dbReference type="PhylomeDB" id="S7ZLF2"/>
<name>S7ZLF2_PENO1</name>
<keyword evidence="1 3" id="KW-0853">WD repeat</keyword>
<evidence type="ECO:0000256" key="3">
    <source>
        <dbReference type="PROSITE-ProRule" id="PRU00221"/>
    </source>
</evidence>
<dbReference type="eggNOG" id="ENOG502QPI7">
    <property type="taxonomic scope" value="Eukaryota"/>
</dbReference>
<dbReference type="PROSITE" id="PS50294">
    <property type="entry name" value="WD_REPEATS_REGION"/>
    <property type="match status" value="1"/>
</dbReference>
<gene>
    <name evidence="5" type="ORF">PDE_06420</name>
</gene>
<dbReference type="PROSITE" id="PS00678">
    <property type="entry name" value="WD_REPEATS_1"/>
    <property type="match status" value="1"/>
</dbReference>
<dbReference type="AlphaFoldDB" id="S7ZLF2"/>
<dbReference type="EMBL" id="KB644413">
    <property type="protein sequence ID" value="EPS31465.1"/>
    <property type="molecule type" value="Genomic_DNA"/>
</dbReference>
<dbReference type="InterPro" id="IPR036322">
    <property type="entry name" value="WD40_repeat_dom_sf"/>
</dbReference>
<dbReference type="PANTHER" id="PTHR43991">
    <property type="entry name" value="WD REPEAT PROTEIN (AFU_ORTHOLOGUE AFUA_8G05640)-RELATED"/>
    <property type="match status" value="1"/>
</dbReference>
<evidence type="ECO:0000256" key="4">
    <source>
        <dbReference type="SAM" id="MobiDB-lite"/>
    </source>
</evidence>
<dbReference type="SMART" id="SM00320">
    <property type="entry name" value="WD40"/>
    <property type="match status" value="2"/>
</dbReference>
<dbReference type="SUPFAM" id="SSF50978">
    <property type="entry name" value="WD40 repeat-like"/>
    <property type="match status" value="1"/>
</dbReference>
<keyword evidence="2" id="KW-0677">Repeat</keyword>
<evidence type="ECO:0000313" key="5">
    <source>
        <dbReference type="EMBL" id="EPS31465.1"/>
    </source>
</evidence>
<reference evidence="5 6" key="1">
    <citation type="journal article" date="2013" name="PLoS ONE">
        <title>Genomic and secretomic analyses reveal unique features of the lignocellulolytic enzyme system of Penicillium decumbens.</title>
        <authorList>
            <person name="Liu G."/>
            <person name="Zhang L."/>
            <person name="Wei X."/>
            <person name="Zou G."/>
            <person name="Qin Y."/>
            <person name="Ma L."/>
            <person name="Li J."/>
            <person name="Zheng H."/>
            <person name="Wang S."/>
            <person name="Wang C."/>
            <person name="Xun L."/>
            <person name="Zhao G.-P."/>
            <person name="Zhou Z."/>
            <person name="Qu Y."/>
        </authorList>
    </citation>
    <scope>NUCLEOTIDE SEQUENCE [LARGE SCALE GENOMIC DNA]</scope>
    <source>
        <strain evidence="6">114-2 / CGMCC 5302</strain>
    </source>
</reference>
<dbReference type="Gene3D" id="2.130.10.10">
    <property type="entry name" value="YVTN repeat-like/Quinoprotein amine dehydrogenase"/>
    <property type="match status" value="1"/>
</dbReference>
<evidence type="ECO:0000256" key="1">
    <source>
        <dbReference type="ARBA" id="ARBA00022574"/>
    </source>
</evidence>
<dbReference type="PROSITE" id="PS50082">
    <property type="entry name" value="WD_REPEATS_2"/>
    <property type="match status" value="1"/>
</dbReference>
<proteinExistence type="predicted"/>
<dbReference type="STRING" id="933388.S7ZLF2"/>
<dbReference type="OrthoDB" id="20669at2759"/>
<feature type="region of interest" description="Disordered" evidence="4">
    <location>
        <begin position="68"/>
        <end position="95"/>
    </location>
</feature>
<dbReference type="InterPro" id="IPR019775">
    <property type="entry name" value="WD40_repeat_CS"/>
</dbReference>
<dbReference type="InterPro" id="IPR015943">
    <property type="entry name" value="WD40/YVTN_repeat-like_dom_sf"/>
</dbReference>
<dbReference type="PANTHER" id="PTHR43991:SF12">
    <property type="entry name" value="WD REPEAT PROTEIN (AFU_ORTHOLOGUE AFUA_8G05640)"/>
    <property type="match status" value="1"/>
</dbReference>
<dbReference type="InterPro" id="IPR001680">
    <property type="entry name" value="WD40_rpt"/>
</dbReference>
<dbReference type="Pfam" id="PF00400">
    <property type="entry name" value="WD40"/>
    <property type="match status" value="1"/>
</dbReference>
<dbReference type="HOGENOM" id="CLU_021428_0_0_1"/>
<keyword evidence="6" id="KW-1185">Reference proteome</keyword>
<sequence>MATEENRHFTALAAVVHHPSTTNEGGSFTITENQVVNAVTAAVPSSILQPDARLVEMNSLRHISSFEGARSRLHGPDSPPVEMDQGSLSSMSDGDDVEMDRIVQNLLGQTTRWSSIATVANNGTTCHEDMVMDYDSSLAEDNPSPLTIPDDELKDFLRFYPDEEDYFYRNVAGYSQRESTWHDVNLDDFYQAITYESTISDPPQIPVPAPEFATAGIDPLDNPPEDETDWHPASFVHTTTFERNLTIDEFIQRWMVQSNIIPHGFHSENRIPAQLRPLSRMMDWQQPLEIHRPPGFTGQVFDLQQVPWAETLKVKRSDARDLRDRWYTSYHNLDYSHNDLAERLPREELFFQEKSMYTEHKATVEHFQLRNLLSVPASHTVQFASRSKIYSWSPEFHSISCLIDLSRPLPELGFLNPVKVSSMKSAFGLTVAGGFCGEYALHGDTGEGSGAKGLVTPDFNDGITNHVDVIRNRSGREPICVFASNDRHLRVLDCETNVFLSDQELSRPINCTATSPDSRLRVVIGDSPDAWIIEADTGRPVHPLRGHRDFGFACAWSPDMRHIATSNQDKTVIIWDARTWRALETIDSDVAGYRSLRFSPVGGGPRTLLCAEPADRISIIDAQMFQSRQVHDFFGEIGGADYSPDGSAIWVANTDPHFGGFMQYERRNWGQSFGLADLPNEWLSEAELDGDERCVAGPRQRDLRFLRTMADEEYNSFIL</sequence>